<evidence type="ECO:0000256" key="14">
    <source>
        <dbReference type="PROSITE-ProRule" id="PRU10144"/>
    </source>
</evidence>
<dbReference type="InterPro" id="IPR037066">
    <property type="entry name" value="Plug_dom_sf"/>
</dbReference>
<dbReference type="PROSITE" id="PS01156">
    <property type="entry name" value="TONB_DEPENDENT_REC_2"/>
    <property type="match status" value="1"/>
</dbReference>
<evidence type="ECO:0000256" key="6">
    <source>
        <dbReference type="ARBA" id="ARBA00022729"/>
    </source>
</evidence>
<dbReference type="Proteomes" id="UP001501352">
    <property type="component" value="Unassembled WGS sequence"/>
</dbReference>
<keyword evidence="6 16" id="KW-0732">Signal</keyword>
<feature type="domain" description="TonB-dependent receptor plug" evidence="18">
    <location>
        <begin position="58"/>
        <end position="159"/>
    </location>
</feature>
<dbReference type="InterPro" id="IPR010917">
    <property type="entry name" value="TonB_rcpt_CS"/>
</dbReference>
<gene>
    <name evidence="19" type="ORF">GCM10009422_29830</name>
</gene>
<keyword evidence="8" id="KW-0406">Ion transport</keyword>
<keyword evidence="2 12" id="KW-0813">Transport</keyword>
<accession>A0ABP3SA75</accession>
<dbReference type="PANTHER" id="PTHR32552:SF89">
    <property type="entry name" value="CATECHOLATE SIDEROPHORE RECEPTOR FIU"/>
    <property type="match status" value="1"/>
</dbReference>
<comment type="subcellular location">
    <subcellularLocation>
        <location evidence="1 12">Cell outer membrane</location>
        <topology evidence="1 12">Multi-pass membrane protein</topology>
    </subcellularLocation>
</comment>
<evidence type="ECO:0000256" key="15">
    <source>
        <dbReference type="RuleBase" id="RU003357"/>
    </source>
</evidence>
<sequence length="791" mass="86263">MNRKRVFWATTALCSGLLVAGAASAQSTGSQTVESTELDTIVVTGARANGIDGAIVAQRNPRSTATITDQYLQTQNAGQSPLASLNLVPGVNFNNTDAYGSSGGDVTMRGFDSARISLTVDGIPLNDTGNYAIYTNQQQDPETLSRVGVNLGTTEVDSPTASATGGTINMVTRRPSSDFGVTLVGSTGSESFGRIFAMIDTGEFGPWGTSAWFSASKTEYDHFNALFGVDKTQFNGRIYQPLGDNGDFVSLSGHYNENRNFFGNQQVTLAQFRQGLGYTRPTYTPGSTQTGINPSNTGNIRGQSRFTLAEGLRLTIDPSFQYTLAHGGGSNSWTRAQLDAIGGAGSGNLVFAAAGLPATATSVTLARPNITNTHRYSVLSSLIWDINDDHQIRGAYTYEFGRHRQTGQQGFLSNGFFADDFAGRNGDPVRLADGSVLRRRDRLSHAILNQFSLEYRGSFMENTVDLVLGLRAPFFKRELNNYCYQRDTFNALCTNVAPNVTNADGTVQFPVLGPYNTNANNRYGRPMSFEKKYDALLPNIGATWRFAPNQSIYTSYAEGLSAPRTDDLYDRSIPDPQLESTKTFDLGYRFSSSNLIASVAAWRTEYENRIVRTFDQEEDIFFSRNVGAVTLQGIDGQVGWSPVEGFSLYATASYVHSEVKNNLPNGLDGAGNPVFLPTAGKSLFETPEIQAGVRAQYEISDFVFGLQGKYVGERWANDINTEEAPDYTVFDLDLRYTPSWMAAADTYLQLNVSNLFDQRYLADIRTQNPGDAGSYHVGAPRAVMLTLGVQF</sequence>
<evidence type="ECO:0000256" key="16">
    <source>
        <dbReference type="SAM" id="SignalP"/>
    </source>
</evidence>
<evidence type="ECO:0000256" key="13">
    <source>
        <dbReference type="PROSITE-ProRule" id="PRU10143"/>
    </source>
</evidence>
<dbReference type="PANTHER" id="PTHR32552">
    <property type="entry name" value="FERRICHROME IRON RECEPTOR-RELATED"/>
    <property type="match status" value="1"/>
</dbReference>
<dbReference type="PROSITE" id="PS00430">
    <property type="entry name" value="TONB_DEPENDENT_REC_1"/>
    <property type="match status" value="1"/>
</dbReference>
<reference evidence="20" key="1">
    <citation type="journal article" date="2019" name="Int. J. Syst. Evol. Microbiol.">
        <title>The Global Catalogue of Microorganisms (GCM) 10K type strain sequencing project: providing services to taxonomists for standard genome sequencing and annotation.</title>
        <authorList>
            <consortium name="The Broad Institute Genomics Platform"/>
            <consortium name="The Broad Institute Genome Sequencing Center for Infectious Disease"/>
            <person name="Wu L."/>
            <person name="Ma J."/>
        </authorList>
    </citation>
    <scope>NUCLEOTIDE SEQUENCE [LARGE SCALE GENOMIC DNA]</scope>
    <source>
        <strain evidence="20">JCM 12928</strain>
    </source>
</reference>
<keyword evidence="3 12" id="KW-1134">Transmembrane beta strand</keyword>
<dbReference type="Pfam" id="PF00593">
    <property type="entry name" value="TonB_dep_Rec_b-barrel"/>
    <property type="match status" value="1"/>
</dbReference>
<evidence type="ECO:0000256" key="7">
    <source>
        <dbReference type="ARBA" id="ARBA00023004"/>
    </source>
</evidence>
<keyword evidence="4" id="KW-0410">Iron transport</keyword>
<dbReference type="InterPro" id="IPR010916">
    <property type="entry name" value="TonB_box_CS"/>
</dbReference>
<feature type="signal peptide" evidence="16">
    <location>
        <begin position="1"/>
        <end position="25"/>
    </location>
</feature>
<evidence type="ECO:0000256" key="1">
    <source>
        <dbReference type="ARBA" id="ARBA00004571"/>
    </source>
</evidence>
<evidence type="ECO:0000259" key="18">
    <source>
        <dbReference type="Pfam" id="PF07715"/>
    </source>
</evidence>
<comment type="caution">
    <text evidence="19">The sequence shown here is derived from an EMBL/GenBank/DDBJ whole genome shotgun (WGS) entry which is preliminary data.</text>
</comment>
<dbReference type="InterPro" id="IPR036942">
    <property type="entry name" value="Beta-barrel_TonB_sf"/>
</dbReference>
<evidence type="ECO:0000256" key="10">
    <source>
        <dbReference type="ARBA" id="ARBA00023136"/>
    </source>
</evidence>
<keyword evidence="20" id="KW-1185">Reference proteome</keyword>
<evidence type="ECO:0000256" key="2">
    <source>
        <dbReference type="ARBA" id="ARBA00022448"/>
    </source>
</evidence>
<evidence type="ECO:0000259" key="17">
    <source>
        <dbReference type="Pfam" id="PF00593"/>
    </source>
</evidence>
<evidence type="ECO:0000256" key="3">
    <source>
        <dbReference type="ARBA" id="ARBA00022452"/>
    </source>
</evidence>
<dbReference type="Pfam" id="PF07715">
    <property type="entry name" value="Plug"/>
    <property type="match status" value="1"/>
</dbReference>
<evidence type="ECO:0000313" key="19">
    <source>
        <dbReference type="EMBL" id="GAA0630318.1"/>
    </source>
</evidence>
<dbReference type="InterPro" id="IPR012910">
    <property type="entry name" value="Plug_dom"/>
</dbReference>
<dbReference type="RefSeq" id="WP_343794803.1">
    <property type="nucleotide sequence ID" value="NZ_BAAAGA010000009.1"/>
</dbReference>
<evidence type="ECO:0000256" key="11">
    <source>
        <dbReference type="ARBA" id="ARBA00023237"/>
    </source>
</evidence>
<keyword evidence="19" id="KW-0675">Receptor</keyword>
<feature type="domain" description="TonB-dependent receptor-like beta-barrel" evidence="17">
    <location>
        <begin position="272"/>
        <end position="755"/>
    </location>
</feature>
<dbReference type="SUPFAM" id="SSF56935">
    <property type="entry name" value="Porins"/>
    <property type="match status" value="1"/>
</dbReference>
<dbReference type="PROSITE" id="PS52016">
    <property type="entry name" value="TONB_DEPENDENT_REC_3"/>
    <property type="match status" value="1"/>
</dbReference>
<evidence type="ECO:0000256" key="12">
    <source>
        <dbReference type="PROSITE-ProRule" id="PRU01360"/>
    </source>
</evidence>
<evidence type="ECO:0000256" key="9">
    <source>
        <dbReference type="ARBA" id="ARBA00023077"/>
    </source>
</evidence>
<feature type="chain" id="PRO_5046570460" evidence="16">
    <location>
        <begin position="26"/>
        <end position="791"/>
    </location>
</feature>
<proteinExistence type="inferred from homology"/>
<evidence type="ECO:0000256" key="4">
    <source>
        <dbReference type="ARBA" id="ARBA00022496"/>
    </source>
</evidence>
<feature type="short sequence motif" description="TonB box" evidence="13">
    <location>
        <begin position="40"/>
        <end position="46"/>
    </location>
</feature>
<protein>
    <submittedName>
        <fullName evidence="19">TonB-dependent receptor</fullName>
    </submittedName>
</protein>
<keyword evidence="9 13" id="KW-0798">TonB box</keyword>
<evidence type="ECO:0000256" key="8">
    <source>
        <dbReference type="ARBA" id="ARBA00023065"/>
    </source>
</evidence>
<dbReference type="Gene3D" id="2.40.170.20">
    <property type="entry name" value="TonB-dependent receptor, beta-barrel domain"/>
    <property type="match status" value="1"/>
</dbReference>
<dbReference type="EMBL" id="BAAAGA010000009">
    <property type="protein sequence ID" value="GAA0630318.1"/>
    <property type="molecule type" value="Genomic_DNA"/>
</dbReference>
<evidence type="ECO:0000256" key="5">
    <source>
        <dbReference type="ARBA" id="ARBA00022692"/>
    </source>
</evidence>
<keyword evidence="5 12" id="KW-0812">Transmembrane</keyword>
<dbReference type="InterPro" id="IPR039426">
    <property type="entry name" value="TonB-dep_rcpt-like"/>
</dbReference>
<keyword evidence="11 12" id="KW-0998">Cell outer membrane</keyword>
<keyword evidence="10 12" id="KW-0472">Membrane</keyword>
<organism evidence="19 20">
    <name type="scientific">Brevundimonas kwangchunensis</name>
    <dbReference type="NCBI Taxonomy" id="322163"/>
    <lineage>
        <taxon>Bacteria</taxon>
        <taxon>Pseudomonadati</taxon>
        <taxon>Pseudomonadota</taxon>
        <taxon>Alphaproteobacteria</taxon>
        <taxon>Caulobacterales</taxon>
        <taxon>Caulobacteraceae</taxon>
        <taxon>Brevundimonas</taxon>
    </lineage>
</organism>
<name>A0ABP3SA75_9CAUL</name>
<evidence type="ECO:0000313" key="20">
    <source>
        <dbReference type="Proteomes" id="UP001501352"/>
    </source>
</evidence>
<comment type="similarity">
    <text evidence="12 15">Belongs to the TonB-dependent receptor family.</text>
</comment>
<keyword evidence="7" id="KW-0408">Iron</keyword>
<dbReference type="InterPro" id="IPR000531">
    <property type="entry name" value="Beta-barrel_TonB"/>
</dbReference>
<feature type="short sequence motif" description="TonB C-terminal box" evidence="14">
    <location>
        <begin position="774"/>
        <end position="791"/>
    </location>
</feature>
<dbReference type="Gene3D" id="2.170.130.10">
    <property type="entry name" value="TonB-dependent receptor, plug domain"/>
    <property type="match status" value="1"/>
</dbReference>